<accession>A0A7I8D5A8</accession>
<reference evidence="1 2" key="1">
    <citation type="submission" date="2020-08" db="EMBL/GenBank/DDBJ databases">
        <title>Complete Genome Sequence of Effusibacillus dendaii Strain skT53, Isolated from Farmland soil.</title>
        <authorList>
            <person name="Konishi T."/>
            <person name="Kawasaki H."/>
        </authorList>
    </citation>
    <scope>NUCLEOTIDE SEQUENCE [LARGE SCALE GENOMIC DNA]</scope>
    <source>
        <strain evidence="2">skT53</strain>
    </source>
</reference>
<organism evidence="1 2">
    <name type="scientific">Effusibacillus dendaii</name>
    <dbReference type="NCBI Taxonomy" id="2743772"/>
    <lineage>
        <taxon>Bacteria</taxon>
        <taxon>Bacillati</taxon>
        <taxon>Bacillota</taxon>
        <taxon>Bacilli</taxon>
        <taxon>Bacillales</taxon>
        <taxon>Alicyclobacillaceae</taxon>
        <taxon>Effusibacillus</taxon>
    </lineage>
</organism>
<dbReference type="KEGG" id="eff:skT53_03180"/>
<dbReference type="EMBL" id="AP023366">
    <property type="protein sequence ID" value="BCJ85333.1"/>
    <property type="molecule type" value="Genomic_DNA"/>
</dbReference>
<keyword evidence="2" id="KW-1185">Reference proteome</keyword>
<dbReference type="Proteomes" id="UP000593802">
    <property type="component" value="Chromosome"/>
</dbReference>
<dbReference type="AlphaFoldDB" id="A0A7I8D5A8"/>
<gene>
    <name evidence="1" type="ORF">skT53_03180</name>
</gene>
<sequence length="112" mass="13032">MMSGSENEKNVAKALLQLNTYLEALELPYNVKDVYRLAYKKRLGKYYNDQWIDLLLDDPNRQDILTEPYTVYSIAETLTENGYKPMIYALLRIAHQLEIGYSHAYVIGIAHE</sequence>
<evidence type="ECO:0000313" key="1">
    <source>
        <dbReference type="EMBL" id="BCJ85333.1"/>
    </source>
</evidence>
<name>A0A7I8D5A8_9BACL</name>
<evidence type="ECO:0000313" key="2">
    <source>
        <dbReference type="Proteomes" id="UP000593802"/>
    </source>
</evidence>
<dbReference type="RefSeq" id="WP_200759469.1">
    <property type="nucleotide sequence ID" value="NZ_AP023366.1"/>
</dbReference>
<protein>
    <submittedName>
        <fullName evidence="1">Uncharacterized protein</fullName>
    </submittedName>
</protein>
<proteinExistence type="predicted"/>